<dbReference type="AlphaFoldDB" id="A0AAD9EVJ7"/>
<dbReference type="Proteomes" id="UP001228049">
    <property type="component" value="Unassembled WGS sequence"/>
</dbReference>
<evidence type="ECO:0000313" key="2">
    <source>
        <dbReference type="Proteomes" id="UP001228049"/>
    </source>
</evidence>
<proteinExistence type="predicted"/>
<organism evidence="1 2">
    <name type="scientific">Dissostichus eleginoides</name>
    <name type="common">Patagonian toothfish</name>
    <name type="synonym">Dissostichus amissus</name>
    <dbReference type="NCBI Taxonomy" id="100907"/>
    <lineage>
        <taxon>Eukaryota</taxon>
        <taxon>Metazoa</taxon>
        <taxon>Chordata</taxon>
        <taxon>Craniata</taxon>
        <taxon>Vertebrata</taxon>
        <taxon>Euteleostomi</taxon>
        <taxon>Actinopterygii</taxon>
        <taxon>Neopterygii</taxon>
        <taxon>Teleostei</taxon>
        <taxon>Neoteleostei</taxon>
        <taxon>Acanthomorphata</taxon>
        <taxon>Eupercaria</taxon>
        <taxon>Perciformes</taxon>
        <taxon>Notothenioidei</taxon>
        <taxon>Nototheniidae</taxon>
        <taxon>Dissostichus</taxon>
    </lineage>
</organism>
<reference evidence="1" key="1">
    <citation type="submission" date="2023-04" db="EMBL/GenBank/DDBJ databases">
        <title>Chromosome-level genome of Chaenocephalus aceratus.</title>
        <authorList>
            <person name="Park H."/>
        </authorList>
    </citation>
    <scope>NUCLEOTIDE SEQUENCE</scope>
    <source>
        <strain evidence="1">DE</strain>
        <tissue evidence="1">Muscle</tissue>
    </source>
</reference>
<name>A0AAD9EVJ7_DISEL</name>
<comment type="caution">
    <text evidence="1">The sequence shown here is derived from an EMBL/GenBank/DDBJ whole genome shotgun (WGS) entry which is preliminary data.</text>
</comment>
<evidence type="ECO:0000313" key="1">
    <source>
        <dbReference type="EMBL" id="KAK1875435.1"/>
    </source>
</evidence>
<sequence>MSHVSIREPTSDVPHLDMEAHLQSTEGEIRTLLCHNQIVLAIRIDKRTHQITSTNQYEANETTLRLLACLQV</sequence>
<gene>
    <name evidence="1" type="ORF">KUDE01_000102</name>
</gene>
<accession>A0AAD9EVJ7</accession>
<dbReference type="EMBL" id="JASDAP010000132">
    <property type="protein sequence ID" value="KAK1875435.1"/>
    <property type="molecule type" value="Genomic_DNA"/>
</dbReference>
<protein>
    <submittedName>
        <fullName evidence="1">Alanine racemase</fullName>
    </submittedName>
</protein>
<keyword evidence="2" id="KW-1185">Reference proteome</keyword>